<dbReference type="PROSITE" id="PS51257">
    <property type="entry name" value="PROKAR_LIPOPROTEIN"/>
    <property type="match status" value="1"/>
</dbReference>
<feature type="domain" description="Glycosyl-hydrolase family 116 catalytic region" evidence="1">
    <location>
        <begin position="458"/>
        <end position="764"/>
    </location>
</feature>
<sequence length="874" mass="97772">MDPFVYRGEHTNQISFPLGGIGTGCIGLAGNGRLIDWEIFNRPNKGSVNGFSHFAIKAENRDEVVDARILHGNLAAPYQGELHGGTFGTFGWGPRREYLTGLPHFASVDFTGKFPIAGLDFVDASFPGKVRMTAFNPFIPTDADDSGLPAAFFEFNVQNPTNGELTYSLVGVLSNPLAKPTRNRVESTLWGTVLKLSGEGTQPDDPAFGDMALATDAGNDADMEVSWQEYWFRGTWFDNLEIYWKDLETAGPFANRTYSDSSARAHGVRLDDQDSGLLAVHFALKPGASRRVRFVISWNFPNCEDYWHPEETRGTWKNHYAMRWDSSVDTARYALEDWPRLYTVTDTFREALFGSTLPPVALDAVSANLAILKSPTALRLEDGTFYGWEGLHPDEGCCEGSCTHVWNYQQALAFLFPELERSMRTADYQYNLQPDGGMPFRLQLPLGTAPWGFRPCSDGQLGGVMKTYRDWKICGDDDWLRELWPAVRRSLEYAWSEHNPDRWDPERSGVLTGRQHHTLDMELFGPNAWLTGFYLGALKAASEMARHLGEHRFADDCLGMFESGKAWVDEHLFNGEFYIQQVDLRDKALLEGFGSHADTLRGGSPLGAYWNSEHEEIKYQIGEGSSIDQVLGQWHASLYGLGDLLDPEQVKSACAAIYRHNFIPDMSRVYNPCRIYCLNDEGGLVICAWPEGAYKPLIPAPYSQETMNGFEYAAATHMIMVGLVDEGLECVQAIRDRYDGAKRNPWNEFECGNNYARSMASYALLNAYSGFKFDMSKGLVGFNPVLRGTDQFRCFWSLDRGWGTVELDADGCRLSVLHGDLPLRHLQVPVLGGMNDPMVTVDGQSVPFERKGDQLTLETEVTIGTAQSLVVRDS</sequence>
<dbReference type="AlphaFoldDB" id="A0A6B1DQW6"/>
<dbReference type="PANTHER" id="PTHR12654:SF0">
    <property type="entry name" value="NON-LYSOSOMAL GLUCOSYLCERAMIDASE"/>
    <property type="match status" value="1"/>
</dbReference>
<gene>
    <name evidence="3" type="ORF">F4Y08_02115</name>
</gene>
<dbReference type="EMBL" id="VXPY01000013">
    <property type="protein sequence ID" value="MYD89122.1"/>
    <property type="molecule type" value="Genomic_DNA"/>
</dbReference>
<evidence type="ECO:0000313" key="3">
    <source>
        <dbReference type="EMBL" id="MYD89122.1"/>
    </source>
</evidence>
<comment type="caution">
    <text evidence="3">The sequence shown here is derived from an EMBL/GenBank/DDBJ whole genome shotgun (WGS) entry which is preliminary data.</text>
</comment>
<evidence type="ECO:0000259" key="1">
    <source>
        <dbReference type="Pfam" id="PF04685"/>
    </source>
</evidence>
<protein>
    <recommendedName>
        <fullName evidence="4">Beta-glucosidase</fullName>
    </recommendedName>
</protein>
<organism evidence="3">
    <name type="scientific">Caldilineaceae bacterium SB0662_bin_9</name>
    <dbReference type="NCBI Taxonomy" id="2605258"/>
    <lineage>
        <taxon>Bacteria</taxon>
        <taxon>Bacillati</taxon>
        <taxon>Chloroflexota</taxon>
        <taxon>Caldilineae</taxon>
        <taxon>Caldilineales</taxon>
        <taxon>Caldilineaceae</taxon>
    </lineage>
</organism>
<dbReference type="InterPro" id="IPR006775">
    <property type="entry name" value="GH116_catalytic"/>
</dbReference>
<dbReference type="Pfam" id="PF04685">
    <property type="entry name" value="DUF608"/>
    <property type="match status" value="1"/>
</dbReference>
<dbReference type="InterPro" id="IPR052566">
    <property type="entry name" value="Non-lysos_glucosylceramidase"/>
</dbReference>
<dbReference type="Gene3D" id="1.50.10.10">
    <property type="match status" value="1"/>
</dbReference>
<dbReference type="SUPFAM" id="SSF48208">
    <property type="entry name" value="Six-hairpin glycosidases"/>
    <property type="match status" value="1"/>
</dbReference>
<accession>A0A6B1DQW6</accession>
<dbReference type="InterPro" id="IPR024462">
    <property type="entry name" value="GH116_N"/>
</dbReference>
<feature type="domain" description="Glycosyl-hydrolase family 116 N-terminal" evidence="2">
    <location>
        <begin position="16"/>
        <end position="340"/>
    </location>
</feature>
<dbReference type="PANTHER" id="PTHR12654">
    <property type="entry name" value="BILE ACID BETA-GLUCOSIDASE-RELATED"/>
    <property type="match status" value="1"/>
</dbReference>
<proteinExistence type="predicted"/>
<name>A0A6B1DQW6_9CHLR</name>
<dbReference type="GO" id="GO:0004553">
    <property type="term" value="F:hydrolase activity, hydrolyzing O-glycosyl compounds"/>
    <property type="evidence" value="ECO:0007669"/>
    <property type="project" value="InterPro"/>
</dbReference>
<evidence type="ECO:0000259" key="2">
    <source>
        <dbReference type="Pfam" id="PF12215"/>
    </source>
</evidence>
<reference evidence="3" key="1">
    <citation type="submission" date="2019-09" db="EMBL/GenBank/DDBJ databases">
        <title>Characterisation of the sponge microbiome using genome-centric metagenomics.</title>
        <authorList>
            <person name="Engelberts J.P."/>
            <person name="Robbins S.J."/>
            <person name="De Goeij J.M."/>
            <person name="Aranda M."/>
            <person name="Bell S.C."/>
            <person name="Webster N.S."/>
        </authorList>
    </citation>
    <scope>NUCLEOTIDE SEQUENCE</scope>
    <source>
        <strain evidence="3">SB0662_bin_9</strain>
    </source>
</reference>
<dbReference type="Pfam" id="PF12215">
    <property type="entry name" value="Glyco_hydr_116N"/>
    <property type="match status" value="1"/>
</dbReference>
<dbReference type="InterPro" id="IPR008928">
    <property type="entry name" value="6-hairpin_glycosidase_sf"/>
</dbReference>
<dbReference type="InterPro" id="IPR012341">
    <property type="entry name" value="6hp_glycosidase-like_sf"/>
</dbReference>
<evidence type="ECO:0008006" key="4">
    <source>
        <dbReference type="Google" id="ProtNLM"/>
    </source>
</evidence>
<dbReference type="GO" id="GO:0005975">
    <property type="term" value="P:carbohydrate metabolic process"/>
    <property type="evidence" value="ECO:0007669"/>
    <property type="project" value="InterPro"/>
</dbReference>